<dbReference type="GO" id="GO:0000428">
    <property type="term" value="C:DNA-directed RNA polymerase complex"/>
    <property type="evidence" value="ECO:0007669"/>
    <property type="project" value="UniProtKB-KW"/>
</dbReference>
<dbReference type="GO" id="GO:0006351">
    <property type="term" value="P:DNA-templated transcription"/>
    <property type="evidence" value="ECO:0007669"/>
    <property type="project" value="InterPro"/>
</dbReference>
<feature type="region of interest" description="Disordered" evidence="7">
    <location>
        <begin position="148"/>
        <end position="184"/>
    </location>
</feature>
<evidence type="ECO:0000256" key="2">
    <source>
        <dbReference type="ARBA" id="ARBA00023015"/>
    </source>
</evidence>
<evidence type="ECO:0000256" key="4">
    <source>
        <dbReference type="ARBA" id="ARBA00023163"/>
    </source>
</evidence>
<evidence type="ECO:0000256" key="6">
    <source>
        <dbReference type="ARBA" id="ARBA00025751"/>
    </source>
</evidence>
<keyword evidence="3" id="KW-0238">DNA-binding</keyword>
<dbReference type="Gene3D" id="2.170.150.80">
    <property type="entry name" value="NAC domain"/>
    <property type="match status" value="1"/>
</dbReference>
<accession>A0A1D6PSI3</accession>
<feature type="compositionally biased region" description="Low complexity" evidence="7">
    <location>
        <begin position="278"/>
        <end position="290"/>
    </location>
</feature>
<dbReference type="ExpressionAtlas" id="A0A1D6PSI3">
    <property type="expression patterns" value="baseline and differential"/>
</dbReference>
<name>A0A1D6PSI3_MAIZE</name>
<dbReference type="SUPFAM" id="SSF101941">
    <property type="entry name" value="NAC domain"/>
    <property type="match status" value="1"/>
</dbReference>
<reference evidence="8" key="1">
    <citation type="submission" date="2015-12" db="EMBL/GenBank/DDBJ databases">
        <title>Update maize B73 reference genome by single molecule sequencing technologies.</title>
        <authorList>
            <consortium name="Maize Genome Sequencing Project"/>
            <person name="Ware D."/>
        </authorList>
    </citation>
    <scope>NUCLEOTIDE SEQUENCE</scope>
    <source>
        <tissue evidence="8">Seedling</tissue>
    </source>
</reference>
<dbReference type="PROSITE" id="PS51005">
    <property type="entry name" value="NAC"/>
    <property type="match status" value="1"/>
</dbReference>
<dbReference type="CDD" id="cd07029">
    <property type="entry name" value="RNAP_I_III_AC19"/>
    <property type="match status" value="1"/>
</dbReference>
<dbReference type="PANTHER" id="PTHR13946:SF33">
    <property type="entry name" value="DNA-DIRECTED RNA POLYMERASE RBP11-LIKE DIMERISATION DOMAIN-CONTAINING PROTEIN"/>
    <property type="match status" value="1"/>
</dbReference>
<evidence type="ECO:0000256" key="7">
    <source>
        <dbReference type="SAM" id="MobiDB-lite"/>
    </source>
</evidence>
<keyword evidence="2" id="KW-0805">Transcription regulation</keyword>
<dbReference type="EMBL" id="CM000780">
    <property type="protein sequence ID" value="AQK49659.1"/>
    <property type="molecule type" value="Genomic_DNA"/>
</dbReference>
<keyword evidence="5" id="KW-0539">Nucleus</keyword>
<keyword evidence="1" id="KW-0240">DNA-directed RNA polymerase</keyword>
<feature type="non-terminal residue" evidence="8">
    <location>
        <position position="305"/>
    </location>
</feature>
<dbReference type="STRING" id="4577.A0A1D6PSI3"/>
<protein>
    <submittedName>
        <fullName evidence="8">RNApolymerase 14 kDa subunit</fullName>
    </submittedName>
</protein>
<sequence>MEHGSLTDSTSSTFSIMDEDHTLANSARFVLNQELCSSKPPTNNCYRMMATKDDAQRMKQAANPRVAFCGYTIPHPSEKKVNIRLQTTVPQKGAHTPDVFKLAGDAAKDVLKDALQNLMIMCQHVRGTMDTAVASIFFVLPSCGLPPSPCPQSPPPSTAAAPAVLRSPPPSTAAAVSPRPQCDGGAGEGEPWFYFCPWQEREARGGRPSRTTLLGYWKAAGTLGAVYSADRRAIGVKKTMVFYYGRAPSGTKTKWKMNEYMAFQFETPGPGHDLAAARVAADRSSSSSAHHVADGPAPPPNVGPQ</sequence>
<proteinExistence type="inferred from homology"/>
<keyword evidence="4" id="KW-0804">Transcription</keyword>
<dbReference type="SUPFAM" id="SSF55257">
    <property type="entry name" value="RBP11-like subunits of RNA polymerase"/>
    <property type="match status" value="1"/>
</dbReference>
<dbReference type="SMR" id="A0A1D6PSI3"/>
<evidence type="ECO:0000256" key="5">
    <source>
        <dbReference type="ARBA" id="ARBA00023242"/>
    </source>
</evidence>
<feature type="compositionally biased region" description="Pro residues" evidence="7">
    <location>
        <begin position="296"/>
        <end position="305"/>
    </location>
</feature>
<dbReference type="Pfam" id="PF13656">
    <property type="entry name" value="RNA_pol_L_2"/>
    <property type="match status" value="1"/>
</dbReference>
<dbReference type="PANTHER" id="PTHR13946">
    <property type="entry name" value="DNA-DIRECTED RNA POLYMERASE I,II,III"/>
    <property type="match status" value="1"/>
</dbReference>
<dbReference type="Pfam" id="PF02365">
    <property type="entry name" value="NAM"/>
    <property type="match status" value="1"/>
</dbReference>
<dbReference type="InterPro" id="IPR009025">
    <property type="entry name" value="RBP11-like_dimer"/>
</dbReference>
<comment type="similarity">
    <text evidence="6">Belongs to the archaeal Rpo11/eukaryotic RPB11/RPC19 RNA polymerase subunit family.</text>
</comment>
<dbReference type="GO" id="GO:0003677">
    <property type="term" value="F:DNA binding"/>
    <property type="evidence" value="ECO:0007669"/>
    <property type="project" value="UniProtKB-KW"/>
</dbReference>
<feature type="region of interest" description="Disordered" evidence="7">
    <location>
        <begin position="278"/>
        <end position="305"/>
    </location>
</feature>
<dbReference type="GO" id="GO:0046983">
    <property type="term" value="F:protein dimerization activity"/>
    <property type="evidence" value="ECO:0007669"/>
    <property type="project" value="InterPro"/>
</dbReference>
<feature type="compositionally biased region" description="Pro residues" evidence="7">
    <location>
        <begin position="148"/>
        <end position="157"/>
    </location>
</feature>
<dbReference type="InParanoid" id="A0A1D6PSI3"/>
<evidence type="ECO:0000256" key="1">
    <source>
        <dbReference type="ARBA" id="ARBA00022478"/>
    </source>
</evidence>
<organism evidence="8">
    <name type="scientific">Zea mays</name>
    <name type="common">Maize</name>
    <dbReference type="NCBI Taxonomy" id="4577"/>
    <lineage>
        <taxon>Eukaryota</taxon>
        <taxon>Viridiplantae</taxon>
        <taxon>Streptophyta</taxon>
        <taxon>Embryophyta</taxon>
        <taxon>Tracheophyta</taxon>
        <taxon>Spermatophyta</taxon>
        <taxon>Magnoliopsida</taxon>
        <taxon>Liliopsida</taxon>
        <taxon>Poales</taxon>
        <taxon>Poaceae</taxon>
        <taxon>PACMAD clade</taxon>
        <taxon>Panicoideae</taxon>
        <taxon>Andropogonodae</taxon>
        <taxon>Andropogoneae</taxon>
        <taxon>Tripsacinae</taxon>
        <taxon>Zea</taxon>
    </lineage>
</organism>
<dbReference type="Gene3D" id="3.30.1360.10">
    <property type="entry name" value="RNA polymerase, RBP11-like subunit"/>
    <property type="match status" value="1"/>
</dbReference>
<dbReference type="GO" id="GO:0006355">
    <property type="term" value="P:regulation of DNA-templated transcription"/>
    <property type="evidence" value="ECO:0007669"/>
    <property type="project" value="InterPro"/>
</dbReference>
<dbReference type="AlphaFoldDB" id="A0A1D6PSI3"/>
<dbReference type="InterPro" id="IPR033898">
    <property type="entry name" value="RNAP_AC19"/>
</dbReference>
<evidence type="ECO:0000256" key="3">
    <source>
        <dbReference type="ARBA" id="ARBA00023125"/>
    </source>
</evidence>
<evidence type="ECO:0000313" key="8">
    <source>
        <dbReference type="EMBL" id="AQK49659.1"/>
    </source>
</evidence>
<gene>
    <name evidence="8" type="ORF">ZEAMMB73_Zm00001d049136</name>
</gene>
<dbReference type="InterPro" id="IPR036603">
    <property type="entry name" value="RBP11-like"/>
</dbReference>
<dbReference type="IntAct" id="A0A1D6PSI3">
    <property type="interactions" value="2"/>
</dbReference>
<dbReference type="InterPro" id="IPR036093">
    <property type="entry name" value="NAC_dom_sf"/>
</dbReference>
<dbReference type="InterPro" id="IPR003441">
    <property type="entry name" value="NAC-dom"/>
</dbReference>